<feature type="chain" id="PRO_5021710305" description="Amidohydrolase-related domain-containing protein" evidence="6">
    <location>
        <begin position="32"/>
        <end position="476"/>
    </location>
</feature>
<gene>
    <name evidence="8" type="ORF">E6K77_02120</name>
</gene>
<reference evidence="8 9" key="1">
    <citation type="journal article" date="2019" name="Nat. Microbiol.">
        <title>Mediterranean grassland soil C-N compound turnover is dependent on rainfall and depth, and is mediated by genomically divergent microorganisms.</title>
        <authorList>
            <person name="Diamond S."/>
            <person name="Andeer P.F."/>
            <person name="Li Z."/>
            <person name="Crits-Christoph A."/>
            <person name="Burstein D."/>
            <person name="Anantharaman K."/>
            <person name="Lane K.R."/>
            <person name="Thomas B.C."/>
            <person name="Pan C."/>
            <person name="Northen T.R."/>
            <person name="Banfield J.F."/>
        </authorList>
    </citation>
    <scope>NUCLEOTIDE SEQUENCE [LARGE SCALE GENOMIC DNA]</scope>
    <source>
        <strain evidence="8">WS_7</strain>
    </source>
</reference>
<dbReference type="Gene3D" id="2.30.40.10">
    <property type="entry name" value="Urease, subunit C, domain 1"/>
    <property type="match status" value="1"/>
</dbReference>
<dbReference type="InterPro" id="IPR032466">
    <property type="entry name" value="Metal_Hydrolase"/>
</dbReference>
<dbReference type="InterPro" id="IPR002195">
    <property type="entry name" value="Dihydroorotase_CS"/>
</dbReference>
<protein>
    <recommendedName>
        <fullName evidence="7">Amidohydrolase-related domain-containing protein</fullName>
    </recommendedName>
</protein>
<comment type="similarity">
    <text evidence="3">Belongs to the metallo-dependent hydrolases superfamily. DHOase family. Class I DHOase subfamily.</text>
</comment>
<feature type="domain" description="Amidohydrolase-related" evidence="7">
    <location>
        <begin position="95"/>
        <end position="447"/>
    </location>
</feature>
<dbReference type="GO" id="GO:0046872">
    <property type="term" value="F:metal ion binding"/>
    <property type="evidence" value="ECO:0007669"/>
    <property type="project" value="UniProtKB-KW"/>
</dbReference>
<evidence type="ECO:0000256" key="3">
    <source>
        <dbReference type="ARBA" id="ARBA00010286"/>
    </source>
</evidence>
<dbReference type="InterPro" id="IPR011059">
    <property type="entry name" value="Metal-dep_hydrolase_composite"/>
</dbReference>
<dbReference type="InterPro" id="IPR006680">
    <property type="entry name" value="Amidohydro-rel"/>
</dbReference>
<dbReference type="PROSITE" id="PS00482">
    <property type="entry name" value="DIHYDROOROTASE_1"/>
    <property type="match status" value="1"/>
</dbReference>
<dbReference type="Gene3D" id="3.30.110.90">
    <property type="entry name" value="Amidohydrolase"/>
    <property type="match status" value="1"/>
</dbReference>
<dbReference type="InterPro" id="IPR051781">
    <property type="entry name" value="Metallo-dep_Hydrolase"/>
</dbReference>
<keyword evidence="4" id="KW-0479">Metal-binding</keyword>
<dbReference type="SUPFAM" id="SSF51556">
    <property type="entry name" value="Metallo-dependent hydrolases"/>
    <property type="match status" value="1"/>
</dbReference>
<accession>A0A538TQ88</accession>
<comment type="caution">
    <text evidence="8">The sequence shown here is derived from an EMBL/GenBank/DDBJ whole genome shotgun (WGS) entry which is preliminary data.</text>
</comment>
<sequence>MTRVSSVRRTVASVGVALGVVWLVSASPAAAGRHEAPGFRPLVFVDVNVVPMDSDRVLEHQNVVVRGDRIEAVGPKSSTRVPRGSLRIDGRGLWLMPGLIDMHVHLNDPQDGAVYVANGVTTVRSMWGFPETLEWRNEYVAGKRLGPTVYTAGTILDGNPPIWPGSKVIETPEEADSEIVAEKAAGYDFVKVYSRLSRRGYAAILDAAKRHGMRVVGHVPDSVGVLGVLEARRQESIEHLTGYLTAAQKDGSPGATISNGNERRRVMVSNIDEAKIPELARKTRDAGVWSCVTLIVGKRVSELDHADSLMKMPTVKYVAREMVAVWDPSKDFRFKEATSEDYAAMRSMTAFQMRMTRALRDSSARILLGTDASNPFVVPGFSVHEELALLVASGLTPYEALRAGTADAAEFLHAEIGRVRKGMRADLILVDGNPLKDVHAASRRRGVVLRGGWIPASELDEALEVVAKNHASETAH</sequence>
<dbReference type="PANTHER" id="PTHR43135:SF3">
    <property type="entry name" value="ALPHA-D-RIBOSE 1-METHYLPHOSPHONATE 5-TRIPHOSPHATE DIPHOSPHATASE"/>
    <property type="match status" value="1"/>
</dbReference>
<dbReference type="Gene3D" id="3.40.50.10910">
    <property type="entry name" value="Amidohydrolase"/>
    <property type="match status" value="1"/>
</dbReference>
<evidence type="ECO:0000256" key="5">
    <source>
        <dbReference type="ARBA" id="ARBA00022801"/>
    </source>
</evidence>
<organism evidence="8 9">
    <name type="scientific">Eiseniibacteriota bacterium</name>
    <dbReference type="NCBI Taxonomy" id="2212470"/>
    <lineage>
        <taxon>Bacteria</taxon>
        <taxon>Candidatus Eiseniibacteriota</taxon>
    </lineage>
</organism>
<dbReference type="Pfam" id="PF01979">
    <property type="entry name" value="Amidohydro_1"/>
    <property type="match status" value="1"/>
</dbReference>
<dbReference type="AlphaFoldDB" id="A0A538TQ88"/>
<dbReference type="GO" id="GO:0016812">
    <property type="term" value="F:hydrolase activity, acting on carbon-nitrogen (but not peptide) bonds, in cyclic amides"/>
    <property type="evidence" value="ECO:0007669"/>
    <property type="project" value="InterPro"/>
</dbReference>
<evidence type="ECO:0000313" key="8">
    <source>
        <dbReference type="EMBL" id="TMQ65770.1"/>
    </source>
</evidence>
<dbReference type="Gene3D" id="1.20.58.520">
    <property type="entry name" value="Amidohydrolase"/>
    <property type="match status" value="1"/>
</dbReference>
<comment type="function">
    <text evidence="2">Catalyzes the reversible cyclization of carbamoyl aspartate to dihydroorotate.</text>
</comment>
<evidence type="ECO:0000313" key="9">
    <source>
        <dbReference type="Proteomes" id="UP000317366"/>
    </source>
</evidence>
<feature type="signal peptide" evidence="6">
    <location>
        <begin position="1"/>
        <end position="31"/>
    </location>
</feature>
<comment type="cofactor">
    <cofactor evidence="1">
        <name>Zn(2+)</name>
        <dbReference type="ChEBI" id="CHEBI:29105"/>
    </cofactor>
</comment>
<dbReference type="SUPFAM" id="SSF51338">
    <property type="entry name" value="Composite domain of metallo-dependent hydrolases"/>
    <property type="match status" value="1"/>
</dbReference>
<evidence type="ECO:0000256" key="2">
    <source>
        <dbReference type="ARBA" id="ARBA00002368"/>
    </source>
</evidence>
<keyword evidence="5" id="KW-0378">Hydrolase</keyword>
<proteinExistence type="inferred from homology"/>
<dbReference type="Proteomes" id="UP000317366">
    <property type="component" value="Unassembled WGS sequence"/>
</dbReference>
<evidence type="ECO:0000256" key="4">
    <source>
        <dbReference type="ARBA" id="ARBA00022723"/>
    </source>
</evidence>
<dbReference type="PANTHER" id="PTHR43135">
    <property type="entry name" value="ALPHA-D-RIBOSE 1-METHYLPHOSPHONATE 5-TRIPHOSPHATE DIPHOSPHATASE"/>
    <property type="match status" value="1"/>
</dbReference>
<name>A0A538TQ88_UNCEI</name>
<dbReference type="EMBL" id="VBOX01000015">
    <property type="protein sequence ID" value="TMQ65770.1"/>
    <property type="molecule type" value="Genomic_DNA"/>
</dbReference>
<evidence type="ECO:0000256" key="1">
    <source>
        <dbReference type="ARBA" id="ARBA00001947"/>
    </source>
</evidence>
<evidence type="ECO:0000256" key="6">
    <source>
        <dbReference type="SAM" id="SignalP"/>
    </source>
</evidence>
<evidence type="ECO:0000259" key="7">
    <source>
        <dbReference type="Pfam" id="PF01979"/>
    </source>
</evidence>
<keyword evidence="6" id="KW-0732">Signal</keyword>